<evidence type="ECO:0000313" key="2">
    <source>
        <dbReference type="Proteomes" id="UP000660265"/>
    </source>
</evidence>
<reference evidence="2" key="1">
    <citation type="journal article" date="2019" name="Int. J. Syst. Evol. Microbiol.">
        <title>The Global Catalogue of Microorganisms (GCM) 10K type strain sequencing project: providing services to taxonomists for standard genome sequencing and annotation.</title>
        <authorList>
            <consortium name="The Broad Institute Genomics Platform"/>
            <consortium name="The Broad Institute Genome Sequencing Center for Infectious Disease"/>
            <person name="Wu L."/>
            <person name="Ma J."/>
        </authorList>
    </citation>
    <scope>NUCLEOTIDE SEQUENCE [LARGE SCALE GENOMIC DNA]</scope>
    <source>
        <strain evidence="2">CGMCC 4.7275</strain>
    </source>
</reference>
<accession>A0ABQ2EQY1</accession>
<organism evidence="1 2">
    <name type="scientific">Streptomyces camponoticapitis</name>
    <dbReference type="NCBI Taxonomy" id="1616125"/>
    <lineage>
        <taxon>Bacteria</taxon>
        <taxon>Bacillati</taxon>
        <taxon>Actinomycetota</taxon>
        <taxon>Actinomycetes</taxon>
        <taxon>Kitasatosporales</taxon>
        <taxon>Streptomycetaceae</taxon>
        <taxon>Streptomyces</taxon>
    </lineage>
</organism>
<name>A0ABQ2EQY1_9ACTN</name>
<protein>
    <submittedName>
        <fullName evidence="1">Uncharacterized protein</fullName>
    </submittedName>
</protein>
<dbReference type="EMBL" id="BMMV01000026">
    <property type="protein sequence ID" value="GGK21451.1"/>
    <property type="molecule type" value="Genomic_DNA"/>
</dbReference>
<evidence type="ECO:0000313" key="1">
    <source>
        <dbReference type="EMBL" id="GGK21451.1"/>
    </source>
</evidence>
<comment type="caution">
    <text evidence="1">The sequence shown here is derived from an EMBL/GenBank/DDBJ whole genome shotgun (WGS) entry which is preliminary data.</text>
</comment>
<sequence>MYSDKLGIYLNDHLAGATFGIGIARRMAHQHRHSARGADLARIAEEIAQDRETLLQIMDSLGVPARRYKIYGGWAAERLGRLKPNGVLYRRSGLSTFVELETLRLGVEGKTLIWRTLLVVATKGGQLDESQLRSLLDRAREQIDTLEAMRITVAAALFSDRGER</sequence>
<gene>
    <name evidence="1" type="ORF">GCM10011583_61810</name>
</gene>
<proteinExistence type="predicted"/>
<keyword evidence="2" id="KW-1185">Reference proteome</keyword>
<dbReference type="Proteomes" id="UP000660265">
    <property type="component" value="Unassembled WGS sequence"/>
</dbReference>
<dbReference type="RefSeq" id="WP_189110879.1">
    <property type="nucleotide sequence ID" value="NZ_BMMV01000026.1"/>
</dbReference>